<feature type="coiled-coil region" evidence="8">
    <location>
        <begin position="1596"/>
        <end position="1785"/>
    </location>
</feature>
<organism evidence="11 12">
    <name type="scientific">Batillaria attramentaria</name>
    <dbReference type="NCBI Taxonomy" id="370345"/>
    <lineage>
        <taxon>Eukaryota</taxon>
        <taxon>Metazoa</taxon>
        <taxon>Spiralia</taxon>
        <taxon>Lophotrochozoa</taxon>
        <taxon>Mollusca</taxon>
        <taxon>Gastropoda</taxon>
        <taxon>Caenogastropoda</taxon>
        <taxon>Sorbeoconcha</taxon>
        <taxon>Cerithioidea</taxon>
        <taxon>Batillariidae</taxon>
        <taxon>Batillaria</taxon>
    </lineage>
</organism>
<evidence type="ECO:0000313" key="12">
    <source>
        <dbReference type="Proteomes" id="UP001519460"/>
    </source>
</evidence>
<dbReference type="Proteomes" id="UP001519460">
    <property type="component" value="Unassembled WGS sequence"/>
</dbReference>
<evidence type="ECO:0000259" key="10">
    <source>
        <dbReference type="Pfam" id="PF16574"/>
    </source>
</evidence>
<feature type="coiled-coil region" evidence="8">
    <location>
        <begin position="1450"/>
        <end position="1563"/>
    </location>
</feature>
<keyword evidence="5 8" id="KW-0175">Coiled coil</keyword>
<proteinExistence type="predicted"/>
<dbReference type="Gene3D" id="1.10.287.1490">
    <property type="match status" value="1"/>
</dbReference>
<feature type="domain" description="Centrosomal protein of 290kDa coiled-coil region" evidence="10">
    <location>
        <begin position="596"/>
        <end position="722"/>
    </location>
</feature>
<evidence type="ECO:0000256" key="8">
    <source>
        <dbReference type="SAM" id="Coils"/>
    </source>
</evidence>
<dbReference type="Pfam" id="PF16574">
    <property type="entry name" value="CEP209_CC5"/>
    <property type="match status" value="1"/>
</dbReference>
<dbReference type="EMBL" id="JACVVK020000022">
    <property type="protein sequence ID" value="KAK7503000.1"/>
    <property type="molecule type" value="Genomic_DNA"/>
</dbReference>
<evidence type="ECO:0000256" key="4">
    <source>
        <dbReference type="ARBA" id="ARBA00022794"/>
    </source>
</evidence>
<feature type="coiled-coil region" evidence="8">
    <location>
        <begin position="1102"/>
        <end position="1396"/>
    </location>
</feature>
<comment type="subcellular location">
    <subcellularLocation>
        <location evidence="1">Cytoplasm</location>
        <location evidence="1">Cytoskeleton</location>
        <location evidence="1">Cilium basal body</location>
    </subcellularLocation>
    <subcellularLocation>
        <location evidence="2">Cytoplasm</location>
        <location evidence="2">Cytoskeleton</location>
        <location evidence="2">Microtubule organizing center</location>
        <location evidence="2">Centrosome</location>
    </subcellularLocation>
</comment>
<feature type="coiled-coil region" evidence="8">
    <location>
        <begin position="773"/>
        <end position="807"/>
    </location>
</feature>
<evidence type="ECO:0000313" key="11">
    <source>
        <dbReference type="EMBL" id="KAK7503000.1"/>
    </source>
</evidence>
<evidence type="ECO:0000256" key="6">
    <source>
        <dbReference type="ARBA" id="ARBA00023212"/>
    </source>
</evidence>
<accession>A0ABD0LTM3</accession>
<evidence type="ECO:0000256" key="1">
    <source>
        <dbReference type="ARBA" id="ARBA00004120"/>
    </source>
</evidence>
<feature type="coiled-coil region" evidence="8">
    <location>
        <begin position="403"/>
        <end position="492"/>
    </location>
</feature>
<evidence type="ECO:0000256" key="9">
    <source>
        <dbReference type="SAM" id="MobiDB-lite"/>
    </source>
</evidence>
<name>A0ABD0LTM3_9CAEN</name>
<feature type="coiled-coil region" evidence="8">
    <location>
        <begin position="527"/>
        <end position="554"/>
    </location>
</feature>
<sequence length="1796" mass="208884">TPESGLPHESRFPAIERMLAAIEAKRVIGNYDTSLYLKEQVDVLRGRNEEIRAEMREARVQCTKLQMERDKAFERIEKLEKEQGVMSQSGAGPALVQAMPLPEGMAPTSAEVIASLNEHLVIVLQELSQREDTMSKMEKSLENYKRKFGVMRHQQGLLYQQYLNDKKEWEEEQEKLAAQLKELQGKREEDLVKVAEFDRLCDTLQQDDVEVRRRLSEMTRRMTVLRVNEKALIRRHTTLEEMEETQRKENNRIRNEMHQMESAISERMGYLQRYKDMSAFKIAALQKALEESVPSADLEKVNKQYHELTEKYRDLLERGNNLVSKAEAINGLESEVKQLTMENEELKTTMKMEKERLHALEAAMEELHRRGVTDGTDVRVTDTDIMSISKKLTMLEMKELNERQRAEHAVTRMNLEMQKTERNLQDELANSVTKAVSDADRKRISELEETELMLRQEISKLKDIADVASTQVRTLEVQHVSHEKENKSLRQQLLDFQVQSDEKTIIGKLHRMIVQLQISESSAVKQLEASRKRVSQLEAGILRLEQKVDAKEQSLYHSRHESQSKVRYLKRSLQELRLQFAGAVPLSKQEKFSKNMMQLQQDKAKMEIELREVRKQRAETEDKVAELSLQREGLQELIGTLKDGHGATKVAEWHAKMEGLRLEELRQRRNNAKLHQQIKYLEEIIRSHEVSIADLEADNVRLLKEFEERQMRWESREGDLERNILTLEKHTAEITGAAARFEQAIGGLPDAKLPVANQLEQAISTIKNNVKLILDTQAENKALKAKAEEMEKMIKNCERTLIEREKLISELRLRMPATTDRDTIIERATAKVSEAMSKTAEPDYETQQGIKIAQSTVRSLQQRIQQKEETIVKYQELLNQARADMVDMNRRHEQELRAMQHKLHASSDMAFTKFKQAAQEMINKQSAARRPHVTEKQLERLNELEDMAAEQENTIAALHEKLKQKEEETIRLKAQLATTSKHVKTEKEKLKEEHTAHLSQKHTELDDALRTITDQKKEIAVLNEEIAALKDSNTRGPTASMKNLVERLKNQLALKEQQHKALSKALTDLRADMVVQAQNSVMAHAEEAQQERNIQKIVDQHTKDLTEQVEDLQSQLERTKRDLKKRKESEGLLQTELDDVKEELNRKERANNKLRNSKSKLETEVDELEKKVERLSAIRSQKTGDFERMQELEEIRRRNRYLEDELKKRQTAEKPYEQKEEKAKTEEALRWEESKKWQRTIDKMKNKIKEKDEEIEKLSRAVERLKATLDRTTREKDAIETKTKAVTKTTVSGLGAVPGRVDHDKEDLRQLNFRLEEEIRELRKQSMMSQDAAFQEVQMRNAHLREQMEQLERALANRPKEGGVDVGEYQRLFEKNQELQREVLRLSEENMELRFEAEGARKDIPRMKERITDLQKYVEALKYENSQLSGDSARSAASSIKRVGESGKSTRELEKTIALLKKVVERVQGENERLKKAPGVASSEQVALIKRENEGLKTQLEELRQHMGATLSERYTSQQKGTAKMMNDHENMRKELAKERETNEKLRIQIRDLELKGEQNDRELMDTRTKLEIESAKRPTSSVSDTQQGWKSAVMTRMYEEKIKSLETDNQKKAKQISDMKVLLRDAAEREQALVAEKEDLQKKVALLERFPAGSQVTDSNVMREYQQARLTIERLENEKKELMGDLRLAQQHSGVGGEQLTADTLTKARKYEEMARENVEARLEVKSLTLDKEKLRLEVDRLKKELENFGPDFFEEIEDLKYNYRQSVQRCTLLEERLRQLARQFGVSVGIPGFD</sequence>
<feature type="coiled-coil region" evidence="8">
    <location>
        <begin position="41"/>
        <end position="82"/>
    </location>
</feature>
<keyword evidence="4" id="KW-0970">Cilium biogenesis/degradation</keyword>
<dbReference type="GO" id="GO:0030030">
    <property type="term" value="P:cell projection organization"/>
    <property type="evidence" value="ECO:0007669"/>
    <property type="project" value="UniProtKB-KW"/>
</dbReference>
<evidence type="ECO:0000256" key="5">
    <source>
        <dbReference type="ARBA" id="ARBA00023054"/>
    </source>
</evidence>
<dbReference type="InterPro" id="IPR032321">
    <property type="entry name" value="Cep209_CC5"/>
</dbReference>
<keyword evidence="12" id="KW-1185">Reference proteome</keyword>
<dbReference type="GO" id="GO:0005813">
    <property type="term" value="C:centrosome"/>
    <property type="evidence" value="ECO:0007669"/>
    <property type="project" value="UniProtKB-SubCell"/>
</dbReference>
<dbReference type="InterPro" id="IPR026201">
    <property type="entry name" value="Cep290"/>
</dbReference>
<feature type="coiled-coil region" evidence="8">
    <location>
        <begin position="589"/>
        <end position="637"/>
    </location>
</feature>
<feature type="coiled-coil region" evidence="8">
    <location>
        <begin position="678"/>
        <end position="723"/>
    </location>
</feature>
<reference evidence="11 12" key="1">
    <citation type="journal article" date="2023" name="Sci. Data">
        <title>Genome assembly of the Korean intertidal mud-creeper Batillaria attramentaria.</title>
        <authorList>
            <person name="Patra A.K."/>
            <person name="Ho P.T."/>
            <person name="Jun S."/>
            <person name="Lee S.J."/>
            <person name="Kim Y."/>
            <person name="Won Y.J."/>
        </authorList>
    </citation>
    <scope>NUCLEOTIDE SEQUENCE [LARGE SCALE GENOMIC DNA]</scope>
    <source>
        <strain evidence="11">Wonlab-2016</strain>
    </source>
</reference>
<feature type="coiled-coil region" evidence="8">
    <location>
        <begin position="127"/>
        <end position="189"/>
    </location>
</feature>
<evidence type="ECO:0000256" key="2">
    <source>
        <dbReference type="ARBA" id="ARBA00004300"/>
    </source>
</evidence>
<dbReference type="PANTHER" id="PTHR18879">
    <property type="entry name" value="CENTROSOMAL PROTEIN OF 290 KDA"/>
    <property type="match status" value="1"/>
</dbReference>
<feature type="coiled-coil region" evidence="8">
    <location>
        <begin position="850"/>
        <end position="898"/>
    </location>
</feature>
<feature type="coiled-coil region" evidence="8">
    <location>
        <begin position="298"/>
        <end position="370"/>
    </location>
</feature>
<comment type="caution">
    <text evidence="11">The sequence shown here is derived from an EMBL/GenBank/DDBJ whole genome shotgun (WGS) entry which is preliminary data.</text>
</comment>
<keyword evidence="3" id="KW-0963">Cytoplasm</keyword>
<evidence type="ECO:0000256" key="3">
    <source>
        <dbReference type="ARBA" id="ARBA00022490"/>
    </source>
</evidence>
<keyword evidence="7" id="KW-0966">Cell projection</keyword>
<feature type="region of interest" description="Disordered" evidence="9">
    <location>
        <begin position="983"/>
        <end position="1002"/>
    </location>
</feature>
<evidence type="ECO:0000256" key="7">
    <source>
        <dbReference type="ARBA" id="ARBA00023273"/>
    </source>
</evidence>
<keyword evidence="6" id="KW-0206">Cytoskeleton</keyword>
<dbReference type="PANTHER" id="PTHR18879:SF20">
    <property type="entry name" value="CENTROSOMAL PROTEIN OF 290 KDA"/>
    <property type="match status" value="1"/>
</dbReference>
<feature type="non-terminal residue" evidence="11">
    <location>
        <position position="1"/>
    </location>
</feature>
<protein>
    <recommendedName>
        <fullName evidence="10">Centrosomal protein of 290kDa coiled-coil region domain-containing protein</fullName>
    </recommendedName>
</protein>
<gene>
    <name evidence="11" type="ORF">BaRGS_00005626</name>
</gene>